<dbReference type="InterPro" id="IPR002762">
    <property type="entry name" value="CbiX-like"/>
</dbReference>
<sequence length="255" mass="25533">MSNPNEPSASAGGSSVSGAGQAGVPVIGLAHGSRHPRGADAIEALMIAVGAAAGVPARAAYLDLAEPDLAAVVADLAAEGHRRAVVVPLLFTVAFHATVDVPEAVTEAAEASCVELVVADIIGTGDDVAAVLRGALDGAGVHGDTDAVLFAVGSSRPEANDAVADLAARLADGRRGEVRAAFGTCAPRVKEVVADLDGPVAVWPLFLADGLLLDPVRRLADERGWSVVEPLGAQAAPLVLSRYAAARDADLAPLG</sequence>
<reference evidence="4" key="1">
    <citation type="journal article" date="2019" name="Int. J. Syst. Evol. Microbiol.">
        <title>The Global Catalogue of Microorganisms (GCM) 10K type strain sequencing project: providing services to taxonomists for standard genome sequencing and annotation.</title>
        <authorList>
            <consortium name="The Broad Institute Genomics Platform"/>
            <consortium name="The Broad Institute Genome Sequencing Center for Infectious Disease"/>
            <person name="Wu L."/>
            <person name="Ma J."/>
        </authorList>
    </citation>
    <scope>NUCLEOTIDE SEQUENCE [LARGE SCALE GENOMIC DNA]</scope>
    <source>
        <strain evidence="4">JCM 16540</strain>
    </source>
</reference>
<gene>
    <name evidence="3" type="ORF">GCM10022197_36060</name>
</gene>
<dbReference type="Gene3D" id="3.40.50.1400">
    <property type="match status" value="2"/>
</dbReference>
<keyword evidence="4" id="KW-1185">Reference proteome</keyword>
<dbReference type="PANTHER" id="PTHR33542">
    <property type="entry name" value="SIROHYDROCHLORIN FERROCHELATASE, CHLOROPLASTIC"/>
    <property type="match status" value="1"/>
</dbReference>
<evidence type="ECO:0000256" key="2">
    <source>
        <dbReference type="ARBA" id="ARBA00023239"/>
    </source>
</evidence>
<evidence type="ECO:0000313" key="3">
    <source>
        <dbReference type="EMBL" id="GAA3575763.1"/>
    </source>
</evidence>
<evidence type="ECO:0000313" key="4">
    <source>
        <dbReference type="Proteomes" id="UP001500767"/>
    </source>
</evidence>
<dbReference type="PANTHER" id="PTHR33542:SF5">
    <property type="entry name" value="FERROCHELATASE CHE1"/>
    <property type="match status" value="1"/>
</dbReference>
<keyword evidence="2" id="KW-0456">Lyase</keyword>
<protein>
    <submittedName>
        <fullName evidence="3">Sirohydrochlorin chelatase</fullName>
    </submittedName>
</protein>
<dbReference type="Proteomes" id="UP001500767">
    <property type="component" value="Unassembled WGS sequence"/>
</dbReference>
<name>A0ABP6Y274_9ACTN</name>
<dbReference type="SUPFAM" id="SSF53800">
    <property type="entry name" value="Chelatase"/>
    <property type="match status" value="1"/>
</dbReference>
<proteinExistence type="predicted"/>
<dbReference type="EMBL" id="BAAAYR010000005">
    <property type="protein sequence ID" value="GAA3575763.1"/>
    <property type="molecule type" value="Genomic_DNA"/>
</dbReference>
<keyword evidence="1" id="KW-0479">Metal-binding</keyword>
<dbReference type="Pfam" id="PF01903">
    <property type="entry name" value="CbiX"/>
    <property type="match status" value="2"/>
</dbReference>
<accession>A0ABP6Y274</accession>
<dbReference type="InterPro" id="IPR050963">
    <property type="entry name" value="Sirohydro_Cobaltochel/CbiX"/>
</dbReference>
<organism evidence="3 4">
    <name type="scientific">Microlunatus spumicola</name>
    <dbReference type="NCBI Taxonomy" id="81499"/>
    <lineage>
        <taxon>Bacteria</taxon>
        <taxon>Bacillati</taxon>
        <taxon>Actinomycetota</taxon>
        <taxon>Actinomycetes</taxon>
        <taxon>Propionibacteriales</taxon>
        <taxon>Propionibacteriaceae</taxon>
        <taxon>Microlunatus</taxon>
    </lineage>
</organism>
<dbReference type="RefSeq" id="WP_204911032.1">
    <property type="nucleotide sequence ID" value="NZ_BAAAYR010000005.1"/>
</dbReference>
<evidence type="ECO:0000256" key="1">
    <source>
        <dbReference type="ARBA" id="ARBA00022723"/>
    </source>
</evidence>
<comment type="caution">
    <text evidence="3">The sequence shown here is derived from an EMBL/GenBank/DDBJ whole genome shotgun (WGS) entry which is preliminary data.</text>
</comment>